<evidence type="ECO:0000256" key="9">
    <source>
        <dbReference type="ARBA" id="ARBA00022989"/>
    </source>
</evidence>
<feature type="transmembrane region" description="Helical" evidence="12">
    <location>
        <begin position="194"/>
        <end position="219"/>
    </location>
</feature>
<reference evidence="15" key="3">
    <citation type="submission" date="2025-09" db="UniProtKB">
        <authorList>
            <consortium name="Ensembl"/>
        </authorList>
    </citation>
    <scope>IDENTIFICATION</scope>
</reference>
<dbReference type="GeneTree" id="ENSGT01030000234513"/>
<keyword evidence="9 12" id="KW-1133">Transmembrane helix</keyword>
<dbReference type="STRING" id="106582.ENSMZEP00005002002"/>
<dbReference type="GO" id="GO:0007605">
    <property type="term" value="P:sensory perception of sound"/>
    <property type="evidence" value="ECO:0007669"/>
    <property type="project" value="UniProtKB-KW"/>
</dbReference>
<keyword evidence="6" id="KW-1009">Hearing</keyword>
<dbReference type="Ensembl" id="ENSMZET00005002101.1">
    <property type="protein sequence ID" value="ENSMZEP00005002002.1"/>
    <property type="gene ID" value="ENSMZEG00005001396.1"/>
</dbReference>
<organism evidence="15 16">
    <name type="scientific">Maylandia zebra</name>
    <name type="common">zebra mbuna</name>
    <dbReference type="NCBI Taxonomy" id="106582"/>
    <lineage>
        <taxon>Eukaryota</taxon>
        <taxon>Metazoa</taxon>
        <taxon>Chordata</taxon>
        <taxon>Craniata</taxon>
        <taxon>Vertebrata</taxon>
        <taxon>Euteleostomi</taxon>
        <taxon>Actinopterygii</taxon>
        <taxon>Neopterygii</taxon>
        <taxon>Teleostei</taxon>
        <taxon>Neoteleostei</taxon>
        <taxon>Acanthomorphata</taxon>
        <taxon>Ovalentaria</taxon>
        <taxon>Cichlomorphae</taxon>
        <taxon>Cichliformes</taxon>
        <taxon>Cichlidae</taxon>
        <taxon>African cichlids</taxon>
        <taxon>Pseudocrenilabrinae</taxon>
        <taxon>Haplochromini</taxon>
        <taxon>Maylandia</taxon>
        <taxon>Maylandia zebra complex</taxon>
    </lineage>
</organism>
<sequence>MSWPALYTQLVGANRHATSLGKIWLSVLFIFRVMVLVVAAESVWGDEQSDFTCNTLQPGCENVCYDQFFPVSHIRLWCLQLVFVSTPTLLVAMYVAYRNHRDKRKLLQVCALFYYDYGKVILETLKKRRLPIAGALWWTYACSLVFRLLFEAGFMYALYVVYDGFQMPRLVQCDQWPCPNLVDCFISRPTEKTIFTVFMATTSSICMVLNMAELVYLVIKAVSSTKTSDPSKAHSSQNNIHLAASLLSAMADGISSRQHIMYMYTYHR</sequence>
<evidence type="ECO:0000256" key="11">
    <source>
        <dbReference type="RuleBase" id="RU000630"/>
    </source>
</evidence>
<accession>A0A3P9AX46</accession>
<dbReference type="PROSITE" id="PS00407">
    <property type="entry name" value="CONNEXINS_1"/>
    <property type="match status" value="1"/>
</dbReference>
<evidence type="ECO:0000256" key="6">
    <source>
        <dbReference type="ARBA" id="ARBA00022740"/>
    </source>
</evidence>
<keyword evidence="4" id="KW-1003">Cell membrane</keyword>
<dbReference type="InterPro" id="IPR017990">
    <property type="entry name" value="Connexin_CS"/>
</dbReference>
<evidence type="ECO:0000256" key="5">
    <source>
        <dbReference type="ARBA" id="ARBA00022692"/>
    </source>
</evidence>
<dbReference type="PANTHER" id="PTHR11984:SF46">
    <property type="entry name" value="GAP JUNCTION BETA-2 PROTEIN"/>
    <property type="match status" value="1"/>
</dbReference>
<dbReference type="AlphaFoldDB" id="A0A3P9AX46"/>
<keyword evidence="7 11" id="KW-0303">Gap junction</keyword>
<dbReference type="Pfam" id="PF00029">
    <property type="entry name" value="Connexin"/>
    <property type="match status" value="1"/>
</dbReference>
<comment type="subcellular location">
    <subcellularLocation>
        <location evidence="1">Cell junction</location>
        <location evidence="1">Gap junction</location>
    </subcellularLocation>
    <subcellularLocation>
        <location evidence="2 11">Cell membrane</location>
        <topology evidence="2 11">Multi-pass membrane protein</topology>
    </subcellularLocation>
</comment>
<comment type="function">
    <text evidence="11">One gap junction consists of a cluster of closely packed pairs of transmembrane channels, the connexons, through which materials of low MW diffuse from one cell to a neighboring cell.</text>
</comment>
<evidence type="ECO:0000313" key="15">
    <source>
        <dbReference type="Ensembl" id="ENSMZEP00005002002.1"/>
    </source>
</evidence>
<evidence type="ECO:0000256" key="1">
    <source>
        <dbReference type="ARBA" id="ARBA00004610"/>
    </source>
</evidence>
<dbReference type="Gene3D" id="1.20.1440.80">
    <property type="entry name" value="Gap junction channel protein cysteine-rich domain"/>
    <property type="match status" value="1"/>
</dbReference>
<protein>
    <recommendedName>
        <fullName evidence="11">Gap junction protein</fullName>
    </recommendedName>
</protein>
<evidence type="ECO:0000259" key="14">
    <source>
        <dbReference type="SMART" id="SM01089"/>
    </source>
</evidence>
<dbReference type="PRINTS" id="PR00206">
    <property type="entry name" value="CONNEXIN"/>
</dbReference>
<dbReference type="FunFam" id="1.20.1440.80:FF:000001">
    <property type="entry name" value="Gap junction alpha-1"/>
    <property type="match status" value="1"/>
</dbReference>
<feature type="transmembrane region" description="Helical" evidence="12">
    <location>
        <begin position="23"/>
        <end position="40"/>
    </location>
</feature>
<dbReference type="InterPro" id="IPR000500">
    <property type="entry name" value="Connexin"/>
</dbReference>
<evidence type="ECO:0000313" key="16">
    <source>
        <dbReference type="Proteomes" id="UP000265160"/>
    </source>
</evidence>
<evidence type="ECO:0000256" key="4">
    <source>
        <dbReference type="ARBA" id="ARBA00022475"/>
    </source>
</evidence>
<proteinExistence type="inferred from homology"/>
<keyword evidence="5 11" id="KW-0812">Transmembrane</keyword>
<dbReference type="PANTHER" id="PTHR11984">
    <property type="entry name" value="CONNEXIN"/>
    <property type="match status" value="1"/>
</dbReference>
<evidence type="ECO:0000256" key="12">
    <source>
        <dbReference type="SAM" id="Phobius"/>
    </source>
</evidence>
<comment type="subunit">
    <text evidence="3 11">A connexon is composed of a hexamer of connexins.</text>
</comment>
<reference evidence="15" key="2">
    <citation type="submission" date="2025-08" db="UniProtKB">
        <authorList>
            <consortium name="Ensembl"/>
        </authorList>
    </citation>
    <scope>IDENTIFICATION</scope>
</reference>
<dbReference type="GO" id="GO:0005243">
    <property type="term" value="F:gap junction channel activity"/>
    <property type="evidence" value="ECO:0007669"/>
    <property type="project" value="TreeGrafter"/>
</dbReference>
<evidence type="ECO:0000259" key="13">
    <source>
        <dbReference type="SMART" id="SM00037"/>
    </source>
</evidence>
<dbReference type="GO" id="GO:0005922">
    <property type="term" value="C:connexin complex"/>
    <property type="evidence" value="ECO:0007669"/>
    <property type="project" value="InterPro"/>
</dbReference>
<comment type="similarity">
    <text evidence="11">Belongs to the connexin family.</text>
</comment>
<evidence type="ECO:0000256" key="2">
    <source>
        <dbReference type="ARBA" id="ARBA00004651"/>
    </source>
</evidence>
<evidence type="ECO:0000256" key="10">
    <source>
        <dbReference type="ARBA" id="ARBA00023136"/>
    </source>
</evidence>
<dbReference type="PROSITE" id="PS00408">
    <property type="entry name" value="CONNEXINS_2"/>
    <property type="match status" value="1"/>
</dbReference>
<dbReference type="GO" id="GO:1990349">
    <property type="term" value="P:gap junction-mediated intercellular transport"/>
    <property type="evidence" value="ECO:0007669"/>
    <property type="project" value="TreeGrafter"/>
</dbReference>
<keyword evidence="10 12" id="KW-0472">Membrane</keyword>
<evidence type="ECO:0000256" key="8">
    <source>
        <dbReference type="ARBA" id="ARBA00022949"/>
    </source>
</evidence>
<dbReference type="SMART" id="SM01089">
    <property type="entry name" value="Connexin_CCC"/>
    <property type="match status" value="1"/>
</dbReference>
<feature type="domain" description="Connexin cysteine-rich" evidence="14">
    <location>
        <begin position="150"/>
        <end position="217"/>
    </location>
</feature>
<keyword evidence="16" id="KW-1185">Reference proteome</keyword>
<feature type="domain" description="Connexin N-terminal" evidence="13">
    <location>
        <begin position="42"/>
        <end position="75"/>
    </location>
</feature>
<dbReference type="GO" id="GO:0007267">
    <property type="term" value="P:cell-cell signaling"/>
    <property type="evidence" value="ECO:0007669"/>
    <property type="project" value="TreeGrafter"/>
</dbReference>
<feature type="transmembrane region" description="Helical" evidence="12">
    <location>
        <begin position="135"/>
        <end position="162"/>
    </location>
</feature>
<name>A0A3P9AX46_9CICH</name>
<feature type="transmembrane region" description="Helical" evidence="12">
    <location>
        <begin position="74"/>
        <end position="97"/>
    </location>
</feature>
<keyword evidence="8" id="KW-0965">Cell junction</keyword>
<evidence type="ECO:0000256" key="3">
    <source>
        <dbReference type="ARBA" id="ARBA00011455"/>
    </source>
</evidence>
<dbReference type="SMART" id="SM00037">
    <property type="entry name" value="CNX"/>
    <property type="match status" value="1"/>
</dbReference>
<dbReference type="InterPro" id="IPR019570">
    <property type="entry name" value="Connexin_CCC"/>
</dbReference>
<dbReference type="InterPro" id="IPR013092">
    <property type="entry name" value="Connexin_N"/>
</dbReference>
<dbReference type="Proteomes" id="UP000265160">
    <property type="component" value="LG23"/>
</dbReference>
<dbReference type="InterPro" id="IPR038359">
    <property type="entry name" value="Connexin_N_sf"/>
</dbReference>
<reference evidence="15 16" key="1">
    <citation type="journal article" date="2014" name="Nature">
        <title>The genomic substrate for adaptive radiation in African cichlid fish.</title>
        <authorList>
            <person name="Brawand D."/>
            <person name="Wagner C.E."/>
            <person name="Li Y.I."/>
            <person name="Malinsky M."/>
            <person name="Keller I."/>
            <person name="Fan S."/>
            <person name="Simakov O."/>
            <person name="Ng A.Y."/>
            <person name="Lim Z.W."/>
            <person name="Bezault E."/>
            <person name="Turner-Maier J."/>
            <person name="Johnson J."/>
            <person name="Alcazar R."/>
            <person name="Noh H.J."/>
            <person name="Russell P."/>
            <person name="Aken B."/>
            <person name="Alfoldi J."/>
            <person name="Amemiya C."/>
            <person name="Azzouzi N."/>
            <person name="Baroiller J.F."/>
            <person name="Barloy-Hubler F."/>
            <person name="Berlin A."/>
            <person name="Bloomquist R."/>
            <person name="Carleton K.L."/>
            <person name="Conte M.A."/>
            <person name="D'Cotta H."/>
            <person name="Eshel O."/>
            <person name="Gaffney L."/>
            <person name="Galibert F."/>
            <person name="Gante H.F."/>
            <person name="Gnerre S."/>
            <person name="Greuter L."/>
            <person name="Guyon R."/>
            <person name="Haddad N.S."/>
            <person name="Haerty W."/>
            <person name="Harris R.M."/>
            <person name="Hofmann H.A."/>
            <person name="Hourlier T."/>
            <person name="Hulata G."/>
            <person name="Jaffe D.B."/>
            <person name="Lara M."/>
            <person name="Lee A.P."/>
            <person name="MacCallum I."/>
            <person name="Mwaiko S."/>
            <person name="Nikaido M."/>
            <person name="Nishihara H."/>
            <person name="Ozouf-Costaz C."/>
            <person name="Penman D.J."/>
            <person name="Przybylski D."/>
            <person name="Rakotomanga M."/>
            <person name="Renn S.C.P."/>
            <person name="Ribeiro F.J."/>
            <person name="Ron M."/>
            <person name="Salzburger W."/>
            <person name="Sanchez-Pulido L."/>
            <person name="Santos M.E."/>
            <person name="Searle S."/>
            <person name="Sharpe T."/>
            <person name="Swofford R."/>
            <person name="Tan F.J."/>
            <person name="Williams L."/>
            <person name="Young S."/>
            <person name="Yin S."/>
            <person name="Okada N."/>
            <person name="Kocher T.D."/>
            <person name="Miska E.A."/>
            <person name="Lander E.S."/>
            <person name="Venkatesh B."/>
            <person name="Fernald R.D."/>
            <person name="Meyer A."/>
            <person name="Ponting C.P."/>
            <person name="Streelman J.T."/>
            <person name="Lindblad-Toh K."/>
            <person name="Seehausen O."/>
            <person name="Di Palma F."/>
        </authorList>
    </citation>
    <scope>NUCLEOTIDE SEQUENCE</scope>
</reference>
<evidence type="ECO:0000256" key="7">
    <source>
        <dbReference type="ARBA" id="ARBA00022868"/>
    </source>
</evidence>